<accession>A0A5B8LE62</accession>
<dbReference type="PROSITE" id="PS50175">
    <property type="entry name" value="ASP_PROT_RETROV"/>
    <property type="match status" value="1"/>
</dbReference>
<dbReference type="Pfam" id="PF13650">
    <property type="entry name" value="Asp_protease_2"/>
    <property type="match status" value="1"/>
</dbReference>
<keyword evidence="1" id="KW-0378">Hydrolase</keyword>
<dbReference type="EMBL" id="CP042306">
    <property type="protein sequence ID" value="QDZ06361.1"/>
    <property type="molecule type" value="Genomic_DNA"/>
</dbReference>
<evidence type="ECO:0000313" key="5">
    <source>
        <dbReference type="Proteomes" id="UP000315673"/>
    </source>
</evidence>
<dbReference type="OrthoDB" id="7547925at2"/>
<keyword evidence="5" id="KW-1185">Reference proteome</keyword>
<feature type="signal peptide" evidence="2">
    <location>
        <begin position="1"/>
        <end position="19"/>
    </location>
</feature>
<dbReference type="AlphaFoldDB" id="A0A5B8LE62"/>
<dbReference type="InterPro" id="IPR001995">
    <property type="entry name" value="Peptidase_A2_cat"/>
</dbReference>
<dbReference type="Gene3D" id="2.40.70.10">
    <property type="entry name" value="Acid Proteases"/>
    <property type="match status" value="2"/>
</dbReference>
<dbReference type="InterPro" id="IPR036034">
    <property type="entry name" value="PDZ_sf"/>
</dbReference>
<dbReference type="Gene3D" id="2.30.42.10">
    <property type="match status" value="1"/>
</dbReference>
<gene>
    <name evidence="4" type="ORF">FPZ24_01820</name>
</gene>
<dbReference type="GO" id="GO:0006508">
    <property type="term" value="P:proteolysis"/>
    <property type="evidence" value="ECO:0007669"/>
    <property type="project" value="InterPro"/>
</dbReference>
<reference evidence="4 5" key="1">
    <citation type="submission" date="2019-07" db="EMBL/GenBank/DDBJ databases">
        <title>Full genome sequence of Sphingomonas sp. 4R-6-7(HKS19).</title>
        <authorList>
            <person name="Im W.-T."/>
        </authorList>
    </citation>
    <scope>NUCLEOTIDE SEQUENCE [LARGE SCALE GENOMIC DNA]</scope>
    <source>
        <strain evidence="4 5">HKS19</strain>
    </source>
</reference>
<proteinExistence type="predicted"/>
<protein>
    <recommendedName>
        <fullName evidence="3">Peptidase A2 domain-containing protein</fullName>
    </recommendedName>
</protein>
<feature type="domain" description="Peptidase A2" evidence="3">
    <location>
        <begin position="64"/>
        <end position="138"/>
    </location>
</feature>
<dbReference type="Proteomes" id="UP000315673">
    <property type="component" value="Chromosome"/>
</dbReference>
<dbReference type="SUPFAM" id="SSF50630">
    <property type="entry name" value="Acid proteases"/>
    <property type="match status" value="1"/>
</dbReference>
<evidence type="ECO:0000259" key="3">
    <source>
        <dbReference type="PROSITE" id="PS50175"/>
    </source>
</evidence>
<keyword evidence="2" id="KW-0732">Signal</keyword>
<dbReference type="RefSeq" id="WP_146569445.1">
    <property type="nucleotide sequence ID" value="NZ_CP042306.1"/>
</dbReference>
<evidence type="ECO:0000256" key="2">
    <source>
        <dbReference type="SAM" id="SignalP"/>
    </source>
</evidence>
<name>A0A5B8LE62_9SPHN</name>
<organism evidence="4 5">
    <name type="scientific">Sphingomonas panacisoli</name>
    <dbReference type="NCBI Taxonomy" id="1813879"/>
    <lineage>
        <taxon>Bacteria</taxon>
        <taxon>Pseudomonadati</taxon>
        <taxon>Pseudomonadota</taxon>
        <taxon>Alphaproteobacteria</taxon>
        <taxon>Sphingomonadales</taxon>
        <taxon>Sphingomonadaceae</taxon>
        <taxon>Sphingomonas</taxon>
    </lineage>
</organism>
<dbReference type="KEGG" id="spai:FPZ24_01820"/>
<dbReference type="GO" id="GO:0004190">
    <property type="term" value="F:aspartic-type endopeptidase activity"/>
    <property type="evidence" value="ECO:0007669"/>
    <property type="project" value="InterPro"/>
</dbReference>
<feature type="chain" id="PRO_5022790006" description="Peptidase A2 domain-containing protein" evidence="2">
    <location>
        <begin position="20"/>
        <end position="397"/>
    </location>
</feature>
<dbReference type="InterPro" id="IPR021109">
    <property type="entry name" value="Peptidase_aspartic_dom_sf"/>
</dbReference>
<evidence type="ECO:0000313" key="4">
    <source>
        <dbReference type="EMBL" id="QDZ06361.1"/>
    </source>
</evidence>
<evidence type="ECO:0000256" key="1">
    <source>
        <dbReference type="ARBA" id="ARBA00022801"/>
    </source>
</evidence>
<dbReference type="SUPFAM" id="SSF50156">
    <property type="entry name" value="PDZ domain-like"/>
    <property type="match status" value="1"/>
</dbReference>
<sequence length="397" mass="41524">MHRWLLPLAILLPAPLAAAMAPGLPAPMPDRAVLAPDTEAQWVPFELTPGNQIRFRMTIDGRLATALLDTGFNQTVISRRWAIAARLPVVAGGTATAIGGTVAMGAVDGRTLVIGGLTKTGGRLGVLDLPAGATGSDATIDAVIGGDVLRQYALDIDFAQHRFRLLPSGRLPFAGQSAPLTLSARAGLYISELRIDGTRLRPIIVDTGDGATLAVSAEAWTTIGAVRPTTSTVSYSVAGPVQSDFTVLPEVAVGDATLRQAETMIEANGGFSARMGASGRIGIGFLQRFRVLLDPRAGRMVMAATTDTDRAPLRSTSGLLLGTEQDRLRVLHVMRGSPAAAGGWKPGEEICGIDGTTVSAGYRTDPIAMWPAGNPGRVVRLRLCGGATRALTLAQFY</sequence>